<evidence type="ECO:0000313" key="2">
    <source>
        <dbReference type="EMBL" id="CAE6356513.1"/>
    </source>
</evidence>
<gene>
    <name evidence="2" type="ORF">RDB_LOCUS15144</name>
</gene>
<dbReference type="Proteomes" id="UP000663846">
    <property type="component" value="Unassembled WGS sequence"/>
</dbReference>
<dbReference type="EMBL" id="CAJMWS010000077">
    <property type="protein sequence ID" value="CAE6356513.1"/>
    <property type="molecule type" value="Genomic_DNA"/>
</dbReference>
<reference evidence="2" key="1">
    <citation type="submission" date="2021-01" db="EMBL/GenBank/DDBJ databases">
        <authorList>
            <person name="Kaushik A."/>
        </authorList>
    </citation>
    <scope>NUCLEOTIDE SEQUENCE</scope>
    <source>
        <strain evidence="2">AG1-1C</strain>
    </source>
</reference>
<evidence type="ECO:0000313" key="3">
    <source>
        <dbReference type="Proteomes" id="UP000663846"/>
    </source>
</evidence>
<protein>
    <submittedName>
        <fullName evidence="2">Uncharacterized protein</fullName>
    </submittedName>
</protein>
<feature type="region of interest" description="Disordered" evidence="1">
    <location>
        <begin position="29"/>
        <end position="101"/>
    </location>
</feature>
<proteinExistence type="predicted"/>
<sequence>MSMPIIDKKIWDQFQAFLAFQVTVNISKSTEGQDHGFGGATSSTTNQSLGSAEDMGKDSGDTLQACIRSATVGRSSDPDETRKDRPAKACSSSPEPLHWLT</sequence>
<feature type="compositionally biased region" description="Basic and acidic residues" evidence="1">
    <location>
        <begin position="76"/>
        <end position="87"/>
    </location>
</feature>
<dbReference type="AlphaFoldDB" id="A0A8H3A1J8"/>
<organism evidence="2 3">
    <name type="scientific">Rhizoctonia solani</name>
    <dbReference type="NCBI Taxonomy" id="456999"/>
    <lineage>
        <taxon>Eukaryota</taxon>
        <taxon>Fungi</taxon>
        <taxon>Dikarya</taxon>
        <taxon>Basidiomycota</taxon>
        <taxon>Agaricomycotina</taxon>
        <taxon>Agaricomycetes</taxon>
        <taxon>Cantharellales</taxon>
        <taxon>Ceratobasidiaceae</taxon>
        <taxon>Rhizoctonia</taxon>
    </lineage>
</organism>
<name>A0A8H3A1J8_9AGAM</name>
<comment type="caution">
    <text evidence="2">The sequence shown here is derived from an EMBL/GenBank/DDBJ whole genome shotgun (WGS) entry which is preliminary data.</text>
</comment>
<feature type="compositionally biased region" description="Polar residues" evidence="1">
    <location>
        <begin position="40"/>
        <end position="50"/>
    </location>
</feature>
<accession>A0A8H3A1J8</accession>
<evidence type="ECO:0000256" key="1">
    <source>
        <dbReference type="SAM" id="MobiDB-lite"/>
    </source>
</evidence>